<protein>
    <submittedName>
        <fullName evidence="1">Uncharacterized protein</fullName>
    </submittedName>
</protein>
<proteinExistence type="predicted"/>
<dbReference type="VEuPathDB" id="FungiDB:A1O9_11745"/>
<accession>A0A072NW55</accession>
<evidence type="ECO:0000313" key="1">
    <source>
        <dbReference type="EMBL" id="KEF52119.1"/>
    </source>
</evidence>
<dbReference type="GeneID" id="25286642"/>
<comment type="caution">
    <text evidence="1">The sequence shown here is derived from an EMBL/GenBank/DDBJ whole genome shotgun (WGS) entry which is preliminary data.</text>
</comment>
<keyword evidence="2" id="KW-1185">Reference proteome</keyword>
<dbReference type="AlphaFoldDB" id="A0A072NW55"/>
<reference evidence="1 2" key="1">
    <citation type="submission" date="2013-03" db="EMBL/GenBank/DDBJ databases">
        <title>The Genome Sequence of Exophiala aquamarina CBS 119918.</title>
        <authorList>
            <consortium name="The Broad Institute Genomics Platform"/>
            <person name="Cuomo C."/>
            <person name="de Hoog S."/>
            <person name="Gorbushina A."/>
            <person name="Walker B."/>
            <person name="Young S.K."/>
            <person name="Zeng Q."/>
            <person name="Gargeya S."/>
            <person name="Fitzgerald M."/>
            <person name="Haas B."/>
            <person name="Abouelleil A."/>
            <person name="Allen A.W."/>
            <person name="Alvarado L."/>
            <person name="Arachchi H.M."/>
            <person name="Berlin A.M."/>
            <person name="Chapman S.B."/>
            <person name="Gainer-Dewar J."/>
            <person name="Goldberg J."/>
            <person name="Griggs A."/>
            <person name="Gujja S."/>
            <person name="Hansen M."/>
            <person name="Howarth C."/>
            <person name="Imamovic A."/>
            <person name="Ireland A."/>
            <person name="Larimer J."/>
            <person name="McCowan C."/>
            <person name="Murphy C."/>
            <person name="Pearson M."/>
            <person name="Poon T.W."/>
            <person name="Priest M."/>
            <person name="Roberts A."/>
            <person name="Saif S."/>
            <person name="Shea T."/>
            <person name="Sisk P."/>
            <person name="Sykes S."/>
            <person name="Wortman J."/>
            <person name="Nusbaum C."/>
            <person name="Birren B."/>
        </authorList>
    </citation>
    <scope>NUCLEOTIDE SEQUENCE [LARGE SCALE GENOMIC DNA]</scope>
    <source>
        <strain evidence="1 2">CBS 119918</strain>
    </source>
</reference>
<evidence type="ECO:0000313" key="2">
    <source>
        <dbReference type="Proteomes" id="UP000027920"/>
    </source>
</evidence>
<gene>
    <name evidence="1" type="ORF">A1O9_11745</name>
</gene>
<name>A0A072NW55_9EURO</name>
<dbReference type="RefSeq" id="XP_013254709.1">
    <property type="nucleotide sequence ID" value="XM_013399255.1"/>
</dbReference>
<sequence length="46" mass="5314">MSRSWVLRRMKIRVSGRWTRRKEVKNLPIHTTLSLMGSGELTSGNS</sequence>
<dbReference type="HOGENOM" id="CLU_3191318_0_0_1"/>
<dbReference type="EMBL" id="AMGV01000019">
    <property type="protein sequence ID" value="KEF52119.1"/>
    <property type="molecule type" value="Genomic_DNA"/>
</dbReference>
<dbReference type="Proteomes" id="UP000027920">
    <property type="component" value="Unassembled WGS sequence"/>
</dbReference>
<organism evidence="1 2">
    <name type="scientific">Exophiala aquamarina CBS 119918</name>
    <dbReference type="NCBI Taxonomy" id="1182545"/>
    <lineage>
        <taxon>Eukaryota</taxon>
        <taxon>Fungi</taxon>
        <taxon>Dikarya</taxon>
        <taxon>Ascomycota</taxon>
        <taxon>Pezizomycotina</taxon>
        <taxon>Eurotiomycetes</taxon>
        <taxon>Chaetothyriomycetidae</taxon>
        <taxon>Chaetothyriales</taxon>
        <taxon>Herpotrichiellaceae</taxon>
        <taxon>Exophiala</taxon>
    </lineage>
</organism>